<evidence type="ECO:0000313" key="2">
    <source>
        <dbReference type="Proteomes" id="UP000433577"/>
    </source>
</evidence>
<sequence length="91" mass="10326">MQTELYPGHSTDELAFELASVFRPTDARYDFYFWKEPLYQEALRELHANGSNLGIFTLMYSAATRRLELAKEGHLTVSAGTKGGLQVRELV</sequence>
<dbReference type="RefSeq" id="WP_158953717.1">
    <property type="nucleotide sequence ID" value="NZ_CP046914.1"/>
</dbReference>
<name>A0A7Z2GME8_9BURK</name>
<keyword evidence="2" id="KW-1185">Reference proteome</keyword>
<dbReference type="KEGG" id="pacs:FAZ98_21830"/>
<dbReference type="AlphaFoldDB" id="A0A7Z2GME8"/>
<dbReference type="Proteomes" id="UP000433577">
    <property type="component" value="Chromosome 2"/>
</dbReference>
<protein>
    <submittedName>
        <fullName evidence="1">Uncharacterized protein</fullName>
    </submittedName>
</protein>
<accession>A0A7Z2GME8</accession>
<organism evidence="1 2">
    <name type="scientific">Paraburkholderia acidisoli</name>
    <dbReference type="NCBI Taxonomy" id="2571748"/>
    <lineage>
        <taxon>Bacteria</taxon>
        <taxon>Pseudomonadati</taxon>
        <taxon>Pseudomonadota</taxon>
        <taxon>Betaproteobacteria</taxon>
        <taxon>Burkholderiales</taxon>
        <taxon>Burkholderiaceae</taxon>
        <taxon>Paraburkholderia</taxon>
    </lineage>
</organism>
<evidence type="ECO:0000313" key="1">
    <source>
        <dbReference type="EMBL" id="QGZ64363.1"/>
    </source>
</evidence>
<dbReference type="EMBL" id="CP046914">
    <property type="protein sequence ID" value="QGZ64363.1"/>
    <property type="molecule type" value="Genomic_DNA"/>
</dbReference>
<gene>
    <name evidence="1" type="ORF">FAZ98_21830</name>
</gene>
<proteinExistence type="predicted"/>
<reference evidence="1 2" key="1">
    <citation type="submission" date="2019-12" db="EMBL/GenBank/DDBJ databases">
        <title>Paraburkholderia acidiphila 7Q-K02 sp. nov and Paraburkholderia acidisoli DHF22 sp. nov., two strains isolated from forest soil.</title>
        <authorList>
            <person name="Gao Z."/>
            <person name="Qiu L."/>
        </authorList>
    </citation>
    <scope>NUCLEOTIDE SEQUENCE [LARGE SCALE GENOMIC DNA]</scope>
    <source>
        <strain evidence="1 2">DHF22</strain>
    </source>
</reference>